<evidence type="ECO:0000313" key="2">
    <source>
        <dbReference type="Proteomes" id="UP001372338"/>
    </source>
</evidence>
<sequence length="76" mass="8049">MSKLKKSRILDGLVGSVDYGGMVVGLATIHSHEAIGTAAAAVADFVAAVDYYGQGFGYGTTWDFDFDFDSGFDDDD</sequence>
<dbReference type="AlphaFoldDB" id="A0AAN9IKK1"/>
<proteinExistence type="predicted"/>
<dbReference type="Proteomes" id="UP001372338">
    <property type="component" value="Unassembled WGS sequence"/>
</dbReference>
<evidence type="ECO:0000313" key="1">
    <source>
        <dbReference type="EMBL" id="KAK7276761.1"/>
    </source>
</evidence>
<comment type="caution">
    <text evidence="1">The sequence shown here is derived from an EMBL/GenBank/DDBJ whole genome shotgun (WGS) entry which is preliminary data.</text>
</comment>
<organism evidence="1 2">
    <name type="scientific">Crotalaria pallida</name>
    <name type="common">Smooth rattlebox</name>
    <name type="synonym">Crotalaria striata</name>
    <dbReference type="NCBI Taxonomy" id="3830"/>
    <lineage>
        <taxon>Eukaryota</taxon>
        <taxon>Viridiplantae</taxon>
        <taxon>Streptophyta</taxon>
        <taxon>Embryophyta</taxon>
        <taxon>Tracheophyta</taxon>
        <taxon>Spermatophyta</taxon>
        <taxon>Magnoliopsida</taxon>
        <taxon>eudicotyledons</taxon>
        <taxon>Gunneridae</taxon>
        <taxon>Pentapetalae</taxon>
        <taxon>rosids</taxon>
        <taxon>fabids</taxon>
        <taxon>Fabales</taxon>
        <taxon>Fabaceae</taxon>
        <taxon>Papilionoideae</taxon>
        <taxon>50 kb inversion clade</taxon>
        <taxon>genistoids sensu lato</taxon>
        <taxon>core genistoids</taxon>
        <taxon>Crotalarieae</taxon>
        <taxon>Crotalaria</taxon>
    </lineage>
</organism>
<protein>
    <submittedName>
        <fullName evidence="1">Uncharacterized protein</fullName>
    </submittedName>
</protein>
<name>A0AAN9IKK1_CROPI</name>
<reference evidence="1 2" key="1">
    <citation type="submission" date="2024-01" db="EMBL/GenBank/DDBJ databases">
        <title>The genomes of 5 underutilized Papilionoideae crops provide insights into root nodulation and disease resistanc.</title>
        <authorList>
            <person name="Yuan L."/>
        </authorList>
    </citation>
    <scope>NUCLEOTIDE SEQUENCE [LARGE SCALE GENOMIC DNA]</scope>
    <source>
        <strain evidence="1">ZHUSHIDOU_FW_LH</strain>
        <tissue evidence="1">Leaf</tissue>
    </source>
</reference>
<gene>
    <name evidence="1" type="ORF">RIF29_17907</name>
</gene>
<accession>A0AAN9IKK1</accession>
<keyword evidence="2" id="KW-1185">Reference proteome</keyword>
<dbReference type="EMBL" id="JAYWIO010000003">
    <property type="protein sequence ID" value="KAK7276761.1"/>
    <property type="molecule type" value="Genomic_DNA"/>
</dbReference>